<reference evidence="2" key="1">
    <citation type="submission" date="2022-07" db="EMBL/GenBank/DDBJ databases">
        <title>Phylogenomic reconstructions and comparative analyses of Kickxellomycotina fungi.</title>
        <authorList>
            <person name="Reynolds N.K."/>
            <person name="Stajich J.E."/>
            <person name="Barry K."/>
            <person name="Grigoriev I.V."/>
            <person name="Crous P."/>
            <person name="Smith M.E."/>
        </authorList>
    </citation>
    <scope>NUCLEOTIDE SEQUENCE</scope>
    <source>
        <strain evidence="2">NBRC 100468</strain>
    </source>
</reference>
<proteinExistence type="predicted"/>
<sequence length="246" mass="27824">MSNIGIINLFKKVKDTITTPWEPLVVYPTQVTPDHPQKPTLWCYGPAKDHGLTSVDVNSLRWQGYMKDNLEKPSDNQDPDQFAFISLVKHSLIPAIVFNEWIEDENYDYATKYDISDSFPQPLATVIGFKTRQQTLEWLGSRSTTSGSGGDIVDGEHIYKKAGDALEALNEFLGDRPYFDSTANPGELDAIVFACLHRILNGPRHASELYTLLVGKRGSIEEEAGNDGYVRLIEYARRIWEQYFST</sequence>
<evidence type="ECO:0000259" key="1">
    <source>
        <dbReference type="Pfam" id="PF17171"/>
    </source>
</evidence>
<name>A0A9W7ZXB2_9FUNG</name>
<comment type="caution">
    <text evidence="2">The sequence shown here is derived from an EMBL/GenBank/DDBJ whole genome shotgun (WGS) entry which is preliminary data.</text>
</comment>
<dbReference type="GO" id="GO:0001401">
    <property type="term" value="C:SAM complex"/>
    <property type="evidence" value="ECO:0007669"/>
    <property type="project" value="TreeGrafter"/>
</dbReference>
<dbReference type="Proteomes" id="UP001150538">
    <property type="component" value="Unassembled WGS sequence"/>
</dbReference>
<dbReference type="Pfam" id="PF17171">
    <property type="entry name" value="GST_C_6"/>
    <property type="match status" value="1"/>
</dbReference>
<dbReference type="PANTHER" id="PTHR12289">
    <property type="entry name" value="METAXIN RELATED"/>
    <property type="match status" value="1"/>
</dbReference>
<dbReference type="EMBL" id="JANBPU010000322">
    <property type="protein sequence ID" value="KAJ1912682.1"/>
    <property type="molecule type" value="Genomic_DNA"/>
</dbReference>
<organism evidence="2 3">
    <name type="scientific">Mycoemilia scoparia</name>
    <dbReference type="NCBI Taxonomy" id="417184"/>
    <lineage>
        <taxon>Eukaryota</taxon>
        <taxon>Fungi</taxon>
        <taxon>Fungi incertae sedis</taxon>
        <taxon>Zoopagomycota</taxon>
        <taxon>Kickxellomycotina</taxon>
        <taxon>Kickxellomycetes</taxon>
        <taxon>Kickxellales</taxon>
        <taxon>Kickxellaceae</taxon>
        <taxon>Mycoemilia</taxon>
    </lineage>
</organism>
<dbReference type="InterPro" id="IPR033468">
    <property type="entry name" value="Metaxin_GST"/>
</dbReference>
<protein>
    <recommendedName>
        <fullName evidence="1">Metaxin glutathione S-transferase domain-containing protein</fullName>
    </recommendedName>
</protein>
<evidence type="ECO:0000313" key="2">
    <source>
        <dbReference type="EMBL" id="KAJ1912682.1"/>
    </source>
</evidence>
<keyword evidence="3" id="KW-1185">Reference proteome</keyword>
<dbReference type="OrthoDB" id="5835136at2759"/>
<dbReference type="PANTHER" id="PTHR12289:SF41">
    <property type="entry name" value="FAILED AXON CONNECTIONS-RELATED"/>
    <property type="match status" value="1"/>
</dbReference>
<dbReference type="InterPro" id="IPR050931">
    <property type="entry name" value="Mito_Protein_Transport_Metaxin"/>
</dbReference>
<gene>
    <name evidence="2" type="ORF">H4219_005512</name>
</gene>
<dbReference type="SUPFAM" id="SSF47616">
    <property type="entry name" value="GST C-terminal domain-like"/>
    <property type="match status" value="1"/>
</dbReference>
<evidence type="ECO:0000313" key="3">
    <source>
        <dbReference type="Proteomes" id="UP001150538"/>
    </source>
</evidence>
<dbReference type="GO" id="GO:0007005">
    <property type="term" value="P:mitochondrion organization"/>
    <property type="evidence" value="ECO:0007669"/>
    <property type="project" value="TreeGrafter"/>
</dbReference>
<dbReference type="InterPro" id="IPR036282">
    <property type="entry name" value="Glutathione-S-Trfase_C_sf"/>
</dbReference>
<accession>A0A9W7ZXB2</accession>
<feature type="domain" description="Metaxin glutathione S-transferase" evidence="1">
    <location>
        <begin position="164"/>
        <end position="213"/>
    </location>
</feature>
<dbReference type="AlphaFoldDB" id="A0A9W7ZXB2"/>